<keyword evidence="1" id="KW-0472">Membrane</keyword>
<evidence type="ECO:0000256" key="1">
    <source>
        <dbReference type="SAM" id="Phobius"/>
    </source>
</evidence>
<protein>
    <submittedName>
        <fullName evidence="2">RsiW-degrading membrane proteinase PrsW (M82 family)</fullName>
    </submittedName>
</protein>
<gene>
    <name evidence="2" type="ORF">FB458_0181</name>
</gene>
<name>A0A542DVK2_9MICO</name>
<keyword evidence="1" id="KW-0812">Transmembrane</keyword>
<dbReference type="AlphaFoldDB" id="A0A542DVK2"/>
<dbReference type="InterPro" id="IPR026898">
    <property type="entry name" value="PrsW"/>
</dbReference>
<feature type="transmembrane region" description="Helical" evidence="1">
    <location>
        <begin position="238"/>
        <end position="257"/>
    </location>
</feature>
<feature type="transmembrane region" description="Helical" evidence="1">
    <location>
        <begin position="64"/>
        <end position="92"/>
    </location>
</feature>
<dbReference type="Proteomes" id="UP000317893">
    <property type="component" value="Unassembled WGS sequence"/>
</dbReference>
<feature type="transmembrane region" description="Helical" evidence="1">
    <location>
        <begin position="182"/>
        <end position="202"/>
    </location>
</feature>
<evidence type="ECO:0000313" key="2">
    <source>
        <dbReference type="EMBL" id="TQJ07131.1"/>
    </source>
</evidence>
<comment type="caution">
    <text evidence="2">The sequence shown here is derived from an EMBL/GenBank/DDBJ whole genome shotgun (WGS) entry which is preliminary data.</text>
</comment>
<proteinExistence type="predicted"/>
<reference evidence="2 3" key="1">
    <citation type="submission" date="2019-06" db="EMBL/GenBank/DDBJ databases">
        <title>Sequencing the genomes of 1000 actinobacteria strains.</title>
        <authorList>
            <person name="Klenk H.-P."/>
        </authorList>
    </citation>
    <scope>NUCLEOTIDE SEQUENCE [LARGE SCALE GENOMIC DNA]</scope>
    <source>
        <strain evidence="2 3">DSM 18607</strain>
    </source>
</reference>
<accession>A0A542DVK2</accession>
<evidence type="ECO:0000313" key="3">
    <source>
        <dbReference type="Proteomes" id="UP000317893"/>
    </source>
</evidence>
<dbReference type="EMBL" id="VFMN01000001">
    <property type="protein sequence ID" value="TQJ07131.1"/>
    <property type="molecule type" value="Genomic_DNA"/>
</dbReference>
<keyword evidence="1" id="KW-1133">Transmembrane helix</keyword>
<organism evidence="2 3">
    <name type="scientific">Lapillicoccus jejuensis</name>
    <dbReference type="NCBI Taxonomy" id="402171"/>
    <lineage>
        <taxon>Bacteria</taxon>
        <taxon>Bacillati</taxon>
        <taxon>Actinomycetota</taxon>
        <taxon>Actinomycetes</taxon>
        <taxon>Micrococcales</taxon>
        <taxon>Intrasporangiaceae</taxon>
        <taxon>Lapillicoccus</taxon>
    </lineage>
</organism>
<dbReference type="PANTHER" id="PTHR36844">
    <property type="entry name" value="PROTEASE PRSW"/>
    <property type="match status" value="1"/>
</dbReference>
<dbReference type="Pfam" id="PF13367">
    <property type="entry name" value="PrsW-protease"/>
    <property type="match status" value="1"/>
</dbReference>
<feature type="transmembrane region" description="Helical" evidence="1">
    <location>
        <begin position="138"/>
        <end position="162"/>
    </location>
</feature>
<dbReference type="GO" id="GO:0008233">
    <property type="term" value="F:peptidase activity"/>
    <property type="evidence" value="ECO:0007669"/>
    <property type="project" value="InterPro"/>
</dbReference>
<feature type="transmembrane region" description="Helical" evidence="1">
    <location>
        <begin position="104"/>
        <end position="126"/>
    </location>
</feature>
<feature type="transmembrane region" description="Helical" evidence="1">
    <location>
        <begin position="209"/>
        <end position="226"/>
    </location>
</feature>
<sequence length="364" mass="39148">MLLYGVVVALFLLCWAVLGRVFSTGFGLQTTVLAALFAAIPLLVVIPTYLWIDRYEAEPNRYLAFAFLWGALCATVGALFLNTFFSIALVLLGEGQEQADLLGATVSAPIVEEGLKGLGILLIVLVRRRQFDGIVDGIVYAGMVGAGFAFTENILYLGRMYAEYGTQGLTALFLLRCVMGPFAHPLFTSMTGIGLGVAVSLVRTRGTKVLAGLAGYLAAVGLHALWNLSASTGNLLGLYVLVQVPIFLGYVATLVWARTREGRQIRLYLSQYADAGWLGHQEVAMLGSLPARRNARTWARATGGAPALASMKAFQDAASDLALLRSRIVRGVAEPQAQTRERELLDSLVAHRAAFTGTAAFARR</sequence>
<dbReference type="PANTHER" id="PTHR36844:SF1">
    <property type="entry name" value="PROTEASE PRSW"/>
    <property type="match status" value="1"/>
</dbReference>
<keyword evidence="3" id="KW-1185">Reference proteome</keyword>
<feature type="transmembrane region" description="Helical" evidence="1">
    <location>
        <begin position="33"/>
        <end position="52"/>
    </location>
</feature>